<name>A0ACB7T531_HYAAI</name>
<comment type="caution">
    <text evidence="1">The sequence shown here is derived from an EMBL/GenBank/DDBJ whole genome shotgun (WGS) entry which is preliminary data.</text>
</comment>
<sequence length="394" mass="43256">MVPSDRAATAAASGRANALPHVPKDYRVVLPTLPSGEAMKSSVVLHYEISGRPFRIEHFRDPLKGTGRHSRDGVTLERIPHQMRLGSSTVLVVVPGRAPLCLRCRNTGHIRRDCRVPRHRAENAAVSSETPVASLQKSGDAGQEEEVETLQTPTATVMKEAACDPDAGDAAQCNATAQKPEEIQWTEVDGNAPKRRHGEQLGTMEERPQRTARAGVESGWTHEETRHEQAAFVVAVLRRTTTFIHGTVMTYMAWWTLIATTVALALFHPSGVATKVEDEPASLSSLCTNISDVMLVSLRESWNQEHVSFACLLGGPLTTWRTAIGDLRSYFRTSVTRGKRPIFVTTDPENPFKTLAEAAAVERFHLLDSGCPLVPTRKCTIILLPRGLCHSHVM</sequence>
<accession>A0ACB7T531</accession>
<proteinExistence type="predicted"/>
<reference evidence="1" key="1">
    <citation type="submission" date="2020-05" db="EMBL/GenBank/DDBJ databases">
        <title>Large-scale comparative analyses of tick genomes elucidate their genetic diversity and vector capacities.</title>
        <authorList>
            <person name="Jia N."/>
            <person name="Wang J."/>
            <person name="Shi W."/>
            <person name="Du L."/>
            <person name="Sun Y."/>
            <person name="Zhan W."/>
            <person name="Jiang J."/>
            <person name="Wang Q."/>
            <person name="Zhang B."/>
            <person name="Ji P."/>
            <person name="Sakyi L.B."/>
            <person name="Cui X."/>
            <person name="Yuan T."/>
            <person name="Jiang B."/>
            <person name="Yang W."/>
            <person name="Lam T.T.-Y."/>
            <person name="Chang Q."/>
            <person name="Ding S."/>
            <person name="Wang X."/>
            <person name="Zhu J."/>
            <person name="Ruan X."/>
            <person name="Zhao L."/>
            <person name="Wei J."/>
            <person name="Que T."/>
            <person name="Du C."/>
            <person name="Cheng J."/>
            <person name="Dai P."/>
            <person name="Han X."/>
            <person name="Huang E."/>
            <person name="Gao Y."/>
            <person name="Liu J."/>
            <person name="Shao H."/>
            <person name="Ye R."/>
            <person name="Li L."/>
            <person name="Wei W."/>
            <person name="Wang X."/>
            <person name="Wang C."/>
            <person name="Yang T."/>
            <person name="Huo Q."/>
            <person name="Li W."/>
            <person name="Guo W."/>
            <person name="Chen H."/>
            <person name="Zhou L."/>
            <person name="Ni X."/>
            <person name="Tian J."/>
            <person name="Zhou Y."/>
            <person name="Sheng Y."/>
            <person name="Liu T."/>
            <person name="Pan Y."/>
            <person name="Xia L."/>
            <person name="Li J."/>
            <person name="Zhao F."/>
            <person name="Cao W."/>
        </authorList>
    </citation>
    <scope>NUCLEOTIDE SEQUENCE</scope>
    <source>
        <strain evidence="1">Hyas-2018</strain>
    </source>
</reference>
<evidence type="ECO:0000313" key="1">
    <source>
        <dbReference type="EMBL" id="KAH6941366.1"/>
    </source>
</evidence>
<keyword evidence="2" id="KW-1185">Reference proteome</keyword>
<gene>
    <name evidence="1" type="ORF">HPB50_017105</name>
</gene>
<dbReference type="Proteomes" id="UP000821845">
    <property type="component" value="Chromosome 11"/>
</dbReference>
<dbReference type="EMBL" id="CM023491">
    <property type="protein sequence ID" value="KAH6941366.1"/>
    <property type="molecule type" value="Genomic_DNA"/>
</dbReference>
<organism evidence="1 2">
    <name type="scientific">Hyalomma asiaticum</name>
    <name type="common">Tick</name>
    <dbReference type="NCBI Taxonomy" id="266040"/>
    <lineage>
        <taxon>Eukaryota</taxon>
        <taxon>Metazoa</taxon>
        <taxon>Ecdysozoa</taxon>
        <taxon>Arthropoda</taxon>
        <taxon>Chelicerata</taxon>
        <taxon>Arachnida</taxon>
        <taxon>Acari</taxon>
        <taxon>Parasitiformes</taxon>
        <taxon>Ixodida</taxon>
        <taxon>Ixodoidea</taxon>
        <taxon>Ixodidae</taxon>
        <taxon>Hyalomminae</taxon>
        <taxon>Hyalomma</taxon>
    </lineage>
</organism>
<evidence type="ECO:0000313" key="2">
    <source>
        <dbReference type="Proteomes" id="UP000821845"/>
    </source>
</evidence>
<protein>
    <submittedName>
        <fullName evidence="1">Uncharacterized protein</fullName>
    </submittedName>
</protein>